<dbReference type="PROSITE" id="PS50222">
    <property type="entry name" value="EF_HAND_2"/>
    <property type="match status" value="1"/>
</dbReference>
<dbReference type="InterPro" id="IPR018247">
    <property type="entry name" value="EF_Hand_1_Ca_BS"/>
</dbReference>
<evidence type="ECO:0000259" key="1">
    <source>
        <dbReference type="PROSITE" id="PS50222"/>
    </source>
</evidence>
<feature type="domain" description="EF-hand" evidence="1">
    <location>
        <begin position="55"/>
        <end position="90"/>
    </location>
</feature>
<dbReference type="Gene3D" id="1.10.238.10">
    <property type="entry name" value="EF-hand"/>
    <property type="match status" value="1"/>
</dbReference>
<proteinExistence type="predicted"/>
<dbReference type="SMART" id="SM00054">
    <property type="entry name" value="EFh"/>
    <property type="match status" value="2"/>
</dbReference>
<dbReference type="Proteomes" id="UP001060336">
    <property type="component" value="Chromosome"/>
</dbReference>
<dbReference type="InterPro" id="IPR002048">
    <property type="entry name" value="EF_hand_dom"/>
</dbReference>
<evidence type="ECO:0000313" key="2">
    <source>
        <dbReference type="EMBL" id="UUX49598.1"/>
    </source>
</evidence>
<dbReference type="InterPro" id="IPR011992">
    <property type="entry name" value="EF-hand-dom_pair"/>
</dbReference>
<sequence>MNVDQLGSGYFDYAAMRDRFQTKVTEADIDGSGGLSFAEFQALKADAPAGPPPGVEELSAEERFSSLDADGDGEVTFAEFEAARPNIEPQFSAESFTELLAAQEESANSSVSQSTTDDLLSQLLAQFQQSGADAAARRAA</sequence>
<dbReference type="PROSITE" id="PS00018">
    <property type="entry name" value="EF_HAND_1"/>
    <property type="match status" value="1"/>
</dbReference>
<gene>
    <name evidence="2" type="ORF">NUH88_19630</name>
</gene>
<dbReference type="AlphaFoldDB" id="A0A9J7AQY7"/>
<protein>
    <recommendedName>
        <fullName evidence="1">EF-hand domain-containing protein</fullName>
    </recommendedName>
</protein>
<reference evidence="2" key="1">
    <citation type="submission" date="2022-08" db="EMBL/GenBank/DDBJ databases">
        <title>Nisaea acidiphila sp. nov., isolated from a marine algal debris and emended description of the genus Nisaea Urios et al. 2008.</title>
        <authorList>
            <person name="Kwon K."/>
        </authorList>
    </citation>
    <scope>NUCLEOTIDE SEQUENCE</scope>
    <source>
        <strain evidence="2">MEBiC11861</strain>
    </source>
</reference>
<organism evidence="2 3">
    <name type="scientific">Nisaea acidiphila</name>
    <dbReference type="NCBI Taxonomy" id="1862145"/>
    <lineage>
        <taxon>Bacteria</taxon>
        <taxon>Pseudomonadati</taxon>
        <taxon>Pseudomonadota</taxon>
        <taxon>Alphaproteobacteria</taxon>
        <taxon>Rhodospirillales</taxon>
        <taxon>Thalassobaculaceae</taxon>
        <taxon>Nisaea</taxon>
    </lineage>
</organism>
<dbReference type="SUPFAM" id="SSF47473">
    <property type="entry name" value="EF-hand"/>
    <property type="match status" value="1"/>
</dbReference>
<dbReference type="KEGG" id="naci:NUH88_19630"/>
<dbReference type="Pfam" id="PF13202">
    <property type="entry name" value="EF-hand_5"/>
    <property type="match status" value="2"/>
</dbReference>
<keyword evidence="3" id="KW-1185">Reference proteome</keyword>
<dbReference type="RefSeq" id="WP_257768354.1">
    <property type="nucleotide sequence ID" value="NZ_CP102480.1"/>
</dbReference>
<evidence type="ECO:0000313" key="3">
    <source>
        <dbReference type="Proteomes" id="UP001060336"/>
    </source>
</evidence>
<dbReference type="GO" id="GO:0005509">
    <property type="term" value="F:calcium ion binding"/>
    <property type="evidence" value="ECO:0007669"/>
    <property type="project" value="InterPro"/>
</dbReference>
<accession>A0A9J7AQY7</accession>
<dbReference type="EMBL" id="CP102480">
    <property type="protein sequence ID" value="UUX49598.1"/>
    <property type="molecule type" value="Genomic_DNA"/>
</dbReference>
<name>A0A9J7AQY7_9PROT</name>